<proteinExistence type="predicted"/>
<accession>A0A834G8R9</accession>
<dbReference type="EMBL" id="WJXA01000011">
    <property type="protein sequence ID" value="KAF7128162.1"/>
    <property type="molecule type" value="Genomic_DNA"/>
</dbReference>
<organism evidence="2 3">
    <name type="scientific">Rhododendron simsii</name>
    <name type="common">Sims's rhododendron</name>
    <dbReference type="NCBI Taxonomy" id="118357"/>
    <lineage>
        <taxon>Eukaryota</taxon>
        <taxon>Viridiplantae</taxon>
        <taxon>Streptophyta</taxon>
        <taxon>Embryophyta</taxon>
        <taxon>Tracheophyta</taxon>
        <taxon>Spermatophyta</taxon>
        <taxon>Magnoliopsida</taxon>
        <taxon>eudicotyledons</taxon>
        <taxon>Gunneridae</taxon>
        <taxon>Pentapetalae</taxon>
        <taxon>asterids</taxon>
        <taxon>Ericales</taxon>
        <taxon>Ericaceae</taxon>
        <taxon>Ericoideae</taxon>
        <taxon>Rhodoreae</taxon>
        <taxon>Rhododendron</taxon>
    </lineage>
</organism>
<gene>
    <name evidence="2" type="ORF">RHSIM_Rhsim11G0111100</name>
</gene>
<feature type="compositionally biased region" description="Basic and acidic residues" evidence="1">
    <location>
        <begin position="13"/>
        <end position="25"/>
    </location>
</feature>
<keyword evidence="3" id="KW-1185">Reference proteome</keyword>
<name>A0A834G8R9_RHOSS</name>
<dbReference type="Proteomes" id="UP000626092">
    <property type="component" value="Unassembled WGS sequence"/>
</dbReference>
<evidence type="ECO:0000256" key="1">
    <source>
        <dbReference type="SAM" id="MobiDB-lite"/>
    </source>
</evidence>
<evidence type="ECO:0000313" key="2">
    <source>
        <dbReference type="EMBL" id="KAF7128162.1"/>
    </source>
</evidence>
<evidence type="ECO:0000313" key="3">
    <source>
        <dbReference type="Proteomes" id="UP000626092"/>
    </source>
</evidence>
<protein>
    <submittedName>
        <fullName evidence="2">Uncharacterized protein</fullName>
    </submittedName>
</protein>
<reference evidence="2" key="1">
    <citation type="submission" date="2019-11" db="EMBL/GenBank/DDBJ databases">
        <authorList>
            <person name="Liu Y."/>
            <person name="Hou J."/>
            <person name="Li T.-Q."/>
            <person name="Guan C.-H."/>
            <person name="Wu X."/>
            <person name="Wu H.-Z."/>
            <person name="Ling F."/>
            <person name="Zhang R."/>
            <person name="Shi X.-G."/>
            <person name="Ren J.-P."/>
            <person name="Chen E.-F."/>
            <person name="Sun J.-M."/>
        </authorList>
    </citation>
    <scope>NUCLEOTIDE SEQUENCE</scope>
    <source>
        <strain evidence="2">Adult_tree_wgs_1</strain>
        <tissue evidence="2">Leaves</tissue>
    </source>
</reference>
<comment type="caution">
    <text evidence="2">The sequence shown here is derived from an EMBL/GenBank/DDBJ whole genome shotgun (WGS) entry which is preliminary data.</text>
</comment>
<dbReference type="AlphaFoldDB" id="A0A834G8R9"/>
<sequence length="95" mass="10495">MEAKKPPFPGTAEECKLDPGPDHPPDLPSVPEPDPDNPLDPEERPSNPLPDALLLPAELVTPQKELPLLHVRGRVLVVERVITRLAPRLQFYGTL</sequence>
<feature type="region of interest" description="Disordered" evidence="1">
    <location>
        <begin position="1"/>
        <end position="51"/>
    </location>
</feature>